<sequence>MVKSGPDWPLEYQTQALLVKDRKDRGLHGVKVLTEEYSWLSIEQLDQRREHEVYTTVGSPDPNIVSGTFWRVYNPLFGKRPRRATSEV</sequence>
<dbReference type="EMBL" id="LQOP01000034">
    <property type="protein sequence ID" value="ORV20979.1"/>
    <property type="molecule type" value="Genomic_DNA"/>
</dbReference>
<protein>
    <submittedName>
        <fullName evidence="1">Uncharacterized protein</fullName>
    </submittedName>
</protein>
<dbReference type="AlphaFoldDB" id="A0A0U1D5T3"/>
<organism evidence="1 3">
    <name type="scientific">Mycolicibacterium conceptionense</name>
    <dbReference type="NCBI Taxonomy" id="451644"/>
    <lineage>
        <taxon>Bacteria</taxon>
        <taxon>Bacillati</taxon>
        <taxon>Actinomycetota</taxon>
        <taxon>Actinomycetes</taxon>
        <taxon>Mycobacteriales</taxon>
        <taxon>Mycobacteriaceae</taxon>
        <taxon>Mycolicibacterium</taxon>
    </lineage>
</organism>
<evidence type="ECO:0000313" key="1">
    <source>
        <dbReference type="EMBL" id="CQD07370.1"/>
    </source>
</evidence>
<dbReference type="EMBL" id="CTEF01000001">
    <property type="protein sequence ID" value="CQD07370.1"/>
    <property type="molecule type" value="Genomic_DNA"/>
</dbReference>
<keyword evidence="4" id="KW-1185">Reference proteome</keyword>
<dbReference type="InterPro" id="IPR055660">
    <property type="entry name" value="DUF7236"/>
</dbReference>
<evidence type="ECO:0000313" key="3">
    <source>
        <dbReference type="Proteomes" id="UP000182227"/>
    </source>
</evidence>
<evidence type="ECO:0000313" key="2">
    <source>
        <dbReference type="EMBL" id="ORV20979.1"/>
    </source>
</evidence>
<name>A0A0U1D5T3_9MYCO</name>
<dbReference type="Proteomes" id="UP000193811">
    <property type="component" value="Unassembled WGS sequence"/>
</dbReference>
<evidence type="ECO:0000313" key="4">
    <source>
        <dbReference type="Proteomes" id="UP000193811"/>
    </source>
</evidence>
<dbReference type="Proteomes" id="UP000182227">
    <property type="component" value="Unassembled WGS sequence"/>
</dbReference>
<accession>A0A0U1D5T3</accession>
<reference evidence="1 3" key="1">
    <citation type="submission" date="2015-03" db="EMBL/GenBank/DDBJ databases">
        <authorList>
            <person name="Murphy D."/>
        </authorList>
    </citation>
    <scope>NUCLEOTIDE SEQUENCE [LARGE SCALE GENOMIC DNA]</scope>
    <source>
        <strain evidence="1 3">D16</strain>
    </source>
</reference>
<gene>
    <name evidence="2" type="ORF">AWB98_01390</name>
    <name evidence="1" type="ORF">BN970_01390</name>
</gene>
<proteinExistence type="predicted"/>
<dbReference type="Pfam" id="PF23883">
    <property type="entry name" value="DUF7236"/>
    <property type="match status" value="1"/>
</dbReference>
<reference evidence="2 4" key="2">
    <citation type="submission" date="2016-01" db="EMBL/GenBank/DDBJ databases">
        <title>The new phylogeny of the genus Mycobacterium.</title>
        <authorList>
            <person name="Tarcisio F."/>
            <person name="Conor M."/>
            <person name="Antonella G."/>
            <person name="Elisabetta G."/>
            <person name="Giulia F.S."/>
            <person name="Sara T."/>
            <person name="Anna F."/>
            <person name="Clotilde B."/>
            <person name="Roberto B."/>
            <person name="Veronica D.S."/>
            <person name="Fabio R."/>
            <person name="Monica P."/>
            <person name="Olivier J."/>
            <person name="Enrico T."/>
            <person name="Nicola S."/>
        </authorList>
    </citation>
    <scope>NUCLEOTIDE SEQUENCE [LARGE SCALE GENOMIC DNA]</scope>
    <source>
        <strain evidence="2 4">CCUG 50187</strain>
    </source>
</reference>